<keyword evidence="3" id="KW-1185">Reference proteome</keyword>
<organism evidence="2 3">
    <name type="scientific">Dreissena polymorpha</name>
    <name type="common">Zebra mussel</name>
    <name type="synonym">Mytilus polymorpha</name>
    <dbReference type="NCBI Taxonomy" id="45954"/>
    <lineage>
        <taxon>Eukaryota</taxon>
        <taxon>Metazoa</taxon>
        <taxon>Spiralia</taxon>
        <taxon>Lophotrochozoa</taxon>
        <taxon>Mollusca</taxon>
        <taxon>Bivalvia</taxon>
        <taxon>Autobranchia</taxon>
        <taxon>Heteroconchia</taxon>
        <taxon>Euheterodonta</taxon>
        <taxon>Imparidentia</taxon>
        <taxon>Neoheterodontei</taxon>
        <taxon>Myida</taxon>
        <taxon>Dreissenoidea</taxon>
        <taxon>Dreissenidae</taxon>
        <taxon>Dreissena</taxon>
    </lineage>
</organism>
<proteinExistence type="predicted"/>
<evidence type="ECO:0000256" key="1">
    <source>
        <dbReference type="SAM" id="Coils"/>
    </source>
</evidence>
<dbReference type="EMBL" id="JAIWYP010000002">
    <property type="protein sequence ID" value="KAH3869841.1"/>
    <property type="molecule type" value="Genomic_DNA"/>
</dbReference>
<feature type="coiled-coil region" evidence="1">
    <location>
        <begin position="2"/>
        <end position="58"/>
    </location>
</feature>
<reference evidence="2" key="1">
    <citation type="journal article" date="2019" name="bioRxiv">
        <title>The Genome of the Zebra Mussel, Dreissena polymorpha: A Resource for Invasive Species Research.</title>
        <authorList>
            <person name="McCartney M.A."/>
            <person name="Auch B."/>
            <person name="Kono T."/>
            <person name="Mallez S."/>
            <person name="Zhang Y."/>
            <person name="Obille A."/>
            <person name="Becker A."/>
            <person name="Abrahante J.E."/>
            <person name="Garbe J."/>
            <person name="Badalamenti J.P."/>
            <person name="Herman A."/>
            <person name="Mangelson H."/>
            <person name="Liachko I."/>
            <person name="Sullivan S."/>
            <person name="Sone E.D."/>
            <person name="Koren S."/>
            <person name="Silverstein K.A.T."/>
            <person name="Beckman K.B."/>
            <person name="Gohl D.M."/>
        </authorList>
    </citation>
    <scope>NUCLEOTIDE SEQUENCE</scope>
    <source>
        <strain evidence="2">Duluth1</strain>
        <tissue evidence="2">Whole animal</tissue>
    </source>
</reference>
<evidence type="ECO:0000313" key="3">
    <source>
        <dbReference type="Proteomes" id="UP000828390"/>
    </source>
</evidence>
<keyword evidence="1" id="KW-0175">Coiled coil</keyword>
<dbReference type="Proteomes" id="UP000828390">
    <property type="component" value="Unassembled WGS sequence"/>
</dbReference>
<sequence>MRKKLNADLERLENSTLKELDEIKTALQTSLKKDIDNCRLLKDELQHLREAVQGLCDKSKKDIEFIASRKCLDKIYEFESYLKDNPVKVQSQLIFQENIDIVQYMAKQYCLGRILTIKMNPDQVLTVKNKSEFNLKISSDKSQTCYAMGMCSLPSGHAILADNLNTNMKLLDQHYNVSSHCDMSSTPTDICQITSSEVAVSLSVGGVQFIFVSNEQLVKRRELELPHKALGIAHHQGALYVTSGKTLYHYTLTGTLIKKLYENTEYEYTGKWIVNIYE</sequence>
<evidence type="ECO:0000313" key="2">
    <source>
        <dbReference type="EMBL" id="KAH3869841.1"/>
    </source>
</evidence>
<reference evidence="2" key="2">
    <citation type="submission" date="2020-11" db="EMBL/GenBank/DDBJ databases">
        <authorList>
            <person name="McCartney M.A."/>
            <person name="Auch B."/>
            <person name="Kono T."/>
            <person name="Mallez S."/>
            <person name="Becker A."/>
            <person name="Gohl D.M."/>
            <person name="Silverstein K.A.T."/>
            <person name="Koren S."/>
            <person name="Bechman K.B."/>
            <person name="Herman A."/>
            <person name="Abrahante J.E."/>
            <person name="Garbe J."/>
        </authorList>
    </citation>
    <scope>NUCLEOTIDE SEQUENCE</scope>
    <source>
        <strain evidence="2">Duluth1</strain>
        <tissue evidence="2">Whole animal</tissue>
    </source>
</reference>
<protein>
    <submittedName>
        <fullName evidence="2">Uncharacterized protein</fullName>
    </submittedName>
</protein>
<dbReference type="AlphaFoldDB" id="A0A9D4M5A5"/>
<gene>
    <name evidence="2" type="ORF">DPMN_033012</name>
</gene>
<accession>A0A9D4M5A5</accession>
<comment type="caution">
    <text evidence="2">The sequence shown here is derived from an EMBL/GenBank/DDBJ whole genome shotgun (WGS) entry which is preliminary data.</text>
</comment>
<name>A0A9D4M5A5_DREPO</name>